<reference evidence="1 2" key="2">
    <citation type="submission" date="2018-06" db="EMBL/GenBank/DDBJ databases">
        <title>Sequencing of bacterial isolates from soil warming experiment in Harvard Forest, Massachusetts, USA.</title>
        <authorList>
            <person name="Deangelis K.PhD."/>
        </authorList>
    </citation>
    <scope>NUCLEOTIDE SEQUENCE [LARGE SCALE GENOMIC DNA]</scope>
    <source>
        <strain evidence="1 2">GAS496</strain>
    </source>
</reference>
<protein>
    <submittedName>
        <fullName evidence="1">Uncharacterized protein</fullName>
    </submittedName>
</protein>
<gene>
    <name evidence="1" type="ORF">C8E89_103455</name>
</gene>
<evidence type="ECO:0000313" key="1">
    <source>
        <dbReference type="EMBL" id="PXX11366.1"/>
    </source>
</evidence>
<organism evidence="1 2">
    <name type="scientific">Mycolicibacterium moriokaense</name>
    <dbReference type="NCBI Taxonomy" id="39691"/>
    <lineage>
        <taxon>Bacteria</taxon>
        <taxon>Bacillati</taxon>
        <taxon>Actinomycetota</taxon>
        <taxon>Actinomycetes</taxon>
        <taxon>Mycobacteriales</taxon>
        <taxon>Mycobacteriaceae</taxon>
        <taxon>Mycolicibacterium</taxon>
    </lineage>
</organism>
<dbReference type="Proteomes" id="UP000247781">
    <property type="component" value="Unassembled WGS sequence"/>
</dbReference>
<reference evidence="2" key="1">
    <citation type="submission" date="2018-05" db="EMBL/GenBank/DDBJ databases">
        <authorList>
            <person name="Deangelis K."/>
            <person name="Huntemann M."/>
            <person name="Clum A."/>
            <person name="Pillay M."/>
            <person name="Palaniappan K."/>
            <person name="Varghese N."/>
            <person name="Mikhailova N."/>
            <person name="Stamatis D."/>
            <person name="Reddy T."/>
            <person name="Daum C."/>
            <person name="Shapiro N."/>
            <person name="Ivanova N."/>
            <person name="Kyrpides N."/>
            <person name="Woyke T."/>
        </authorList>
    </citation>
    <scope>NUCLEOTIDE SEQUENCE [LARGE SCALE GENOMIC DNA]</scope>
    <source>
        <strain evidence="2">GAS496</strain>
    </source>
</reference>
<proteinExistence type="predicted"/>
<keyword evidence="2" id="KW-1185">Reference proteome</keyword>
<dbReference type="AlphaFoldDB" id="A0A318HU56"/>
<accession>A0A318HU56</accession>
<sequence>MGDGLCMRMVDDRRRLADLLTAEPPVLFIRVVLPVLEAPIRRGFVLSHVVMLTLSCSPVSSAAAVAADQRIEVLM</sequence>
<comment type="caution">
    <text evidence="1">The sequence shown here is derived from an EMBL/GenBank/DDBJ whole genome shotgun (WGS) entry which is preliminary data.</text>
</comment>
<evidence type="ECO:0000313" key="2">
    <source>
        <dbReference type="Proteomes" id="UP000247781"/>
    </source>
</evidence>
<name>A0A318HU56_9MYCO</name>
<dbReference type="EMBL" id="QJJU01000003">
    <property type="protein sequence ID" value="PXX11366.1"/>
    <property type="molecule type" value="Genomic_DNA"/>
</dbReference>